<evidence type="ECO:0000256" key="1">
    <source>
        <dbReference type="SAM" id="MobiDB-lite"/>
    </source>
</evidence>
<evidence type="ECO:0000313" key="3">
    <source>
        <dbReference type="Proteomes" id="UP001189429"/>
    </source>
</evidence>
<dbReference type="EMBL" id="CAUYUJ010015264">
    <property type="protein sequence ID" value="CAK0851694.1"/>
    <property type="molecule type" value="Genomic_DNA"/>
</dbReference>
<reference evidence="2" key="1">
    <citation type="submission" date="2023-10" db="EMBL/GenBank/DDBJ databases">
        <authorList>
            <person name="Chen Y."/>
            <person name="Shah S."/>
            <person name="Dougan E. K."/>
            <person name="Thang M."/>
            <person name="Chan C."/>
        </authorList>
    </citation>
    <scope>NUCLEOTIDE SEQUENCE [LARGE SCALE GENOMIC DNA]</scope>
</reference>
<feature type="region of interest" description="Disordered" evidence="1">
    <location>
        <begin position="53"/>
        <end position="79"/>
    </location>
</feature>
<accession>A0ABN9TZA8</accession>
<name>A0ABN9TZA8_9DINO</name>
<protein>
    <submittedName>
        <fullName evidence="2">Uncharacterized protein</fullName>
    </submittedName>
</protein>
<organism evidence="2 3">
    <name type="scientific">Prorocentrum cordatum</name>
    <dbReference type="NCBI Taxonomy" id="2364126"/>
    <lineage>
        <taxon>Eukaryota</taxon>
        <taxon>Sar</taxon>
        <taxon>Alveolata</taxon>
        <taxon>Dinophyceae</taxon>
        <taxon>Prorocentrales</taxon>
        <taxon>Prorocentraceae</taxon>
        <taxon>Prorocentrum</taxon>
    </lineage>
</organism>
<comment type="caution">
    <text evidence="2">The sequence shown here is derived from an EMBL/GenBank/DDBJ whole genome shotgun (WGS) entry which is preliminary data.</text>
</comment>
<keyword evidence="3" id="KW-1185">Reference proteome</keyword>
<feature type="region of interest" description="Disordered" evidence="1">
    <location>
        <begin position="1"/>
        <end position="30"/>
    </location>
</feature>
<evidence type="ECO:0000313" key="2">
    <source>
        <dbReference type="EMBL" id="CAK0851694.1"/>
    </source>
</evidence>
<dbReference type="Proteomes" id="UP001189429">
    <property type="component" value="Unassembled WGS sequence"/>
</dbReference>
<gene>
    <name evidence="2" type="ORF">PCOR1329_LOCUS43783</name>
</gene>
<sequence length="116" mass="11705">HVTAANAEQPEGHEEAASVGQAVGKQLSEGLHGSPMEVVELVEALSRVQHVEADSDGAQAGSEGAEANIGTEGEVTDATDADLLGSTRDIEGSSMAEKQSGFEGIAGPCNFGSVDL</sequence>
<proteinExistence type="predicted"/>
<feature type="non-terminal residue" evidence="2">
    <location>
        <position position="116"/>
    </location>
</feature>
<feature type="non-terminal residue" evidence="2">
    <location>
        <position position="1"/>
    </location>
</feature>